<organism evidence="1">
    <name type="scientific">Siphoviridae sp. ctLKg7</name>
    <dbReference type="NCBI Taxonomy" id="2825452"/>
    <lineage>
        <taxon>Viruses</taxon>
        <taxon>Duplodnaviria</taxon>
        <taxon>Heunggongvirae</taxon>
        <taxon>Uroviricota</taxon>
        <taxon>Caudoviricetes</taxon>
    </lineage>
</organism>
<reference evidence="1" key="1">
    <citation type="journal article" date="2021" name="Proc. Natl. Acad. Sci. U.S.A.">
        <title>A Catalog of Tens of Thousands of Viruses from Human Metagenomes Reveals Hidden Associations with Chronic Diseases.</title>
        <authorList>
            <person name="Tisza M.J."/>
            <person name="Buck C.B."/>
        </authorList>
    </citation>
    <scope>NUCLEOTIDE SEQUENCE</scope>
    <source>
        <strain evidence="1">CtLKg7</strain>
    </source>
</reference>
<proteinExistence type="predicted"/>
<protein>
    <submittedName>
        <fullName evidence="1">Uncharacterized protein</fullName>
    </submittedName>
</protein>
<name>A0A8S5UVQ1_9CAUD</name>
<accession>A0A8S5UVQ1</accession>
<dbReference type="EMBL" id="BK016149">
    <property type="protein sequence ID" value="DAF98523.1"/>
    <property type="molecule type" value="Genomic_DNA"/>
</dbReference>
<sequence>MLTGGGGAAVGALAAREGAREALWRPNGGVTVGARLPGVVKGAQIGLHGLGVNCPGFPES</sequence>
<evidence type="ECO:0000313" key="1">
    <source>
        <dbReference type="EMBL" id="DAF98523.1"/>
    </source>
</evidence>